<evidence type="ECO:0000313" key="4">
    <source>
        <dbReference type="Proteomes" id="UP000838412"/>
    </source>
</evidence>
<dbReference type="GO" id="GO:0005925">
    <property type="term" value="C:focal adhesion"/>
    <property type="evidence" value="ECO:0007669"/>
    <property type="project" value="TreeGrafter"/>
</dbReference>
<proteinExistence type="predicted"/>
<feature type="region of interest" description="Disordered" evidence="1">
    <location>
        <begin position="852"/>
        <end position="871"/>
    </location>
</feature>
<dbReference type="InterPro" id="IPR035964">
    <property type="entry name" value="I/LWEQ_dom_sf"/>
</dbReference>
<dbReference type="Pfam" id="PF25177">
    <property type="entry name" value="Talin_VBS2"/>
    <property type="match status" value="1"/>
</dbReference>
<dbReference type="EMBL" id="OV696704">
    <property type="protein sequence ID" value="CAH1251650.1"/>
    <property type="molecule type" value="Genomic_DNA"/>
</dbReference>
<organism evidence="3 4">
    <name type="scientific">Branchiostoma lanceolatum</name>
    <name type="common">Common lancelet</name>
    <name type="synonym">Amphioxus lanceolatum</name>
    <dbReference type="NCBI Taxonomy" id="7740"/>
    <lineage>
        <taxon>Eukaryota</taxon>
        <taxon>Metazoa</taxon>
        <taxon>Chordata</taxon>
        <taxon>Cephalochordata</taxon>
        <taxon>Leptocardii</taxon>
        <taxon>Amphioxiformes</taxon>
        <taxon>Branchiostomatidae</taxon>
        <taxon>Branchiostoma</taxon>
    </lineage>
</organism>
<dbReference type="GO" id="GO:0005737">
    <property type="term" value="C:cytoplasm"/>
    <property type="evidence" value="ECO:0007669"/>
    <property type="project" value="TreeGrafter"/>
</dbReference>
<dbReference type="AlphaFoldDB" id="A0A8J9ZDI2"/>
<reference evidence="3" key="1">
    <citation type="submission" date="2022-01" db="EMBL/GenBank/DDBJ databases">
        <authorList>
            <person name="Braso-Vives M."/>
        </authorList>
    </citation>
    <scope>NUCLEOTIDE SEQUENCE</scope>
</reference>
<keyword evidence="4" id="KW-1185">Reference proteome</keyword>
<protein>
    <submittedName>
        <fullName evidence="3">TLN1 protein</fullName>
    </submittedName>
</protein>
<name>A0A8J9ZDI2_BRALA</name>
<dbReference type="GO" id="GO:0005886">
    <property type="term" value="C:plasma membrane"/>
    <property type="evidence" value="ECO:0007669"/>
    <property type="project" value="TreeGrafter"/>
</dbReference>
<dbReference type="GO" id="GO:0030036">
    <property type="term" value="P:actin cytoskeleton organization"/>
    <property type="evidence" value="ECO:0007669"/>
    <property type="project" value="TreeGrafter"/>
</dbReference>
<dbReference type="Gene3D" id="1.20.120.230">
    <property type="entry name" value="Alpha-catenin/vinculin-like"/>
    <property type="match status" value="1"/>
</dbReference>
<dbReference type="GO" id="GO:0005178">
    <property type="term" value="F:integrin binding"/>
    <property type="evidence" value="ECO:0007669"/>
    <property type="project" value="TreeGrafter"/>
</dbReference>
<evidence type="ECO:0000313" key="3">
    <source>
        <dbReference type="EMBL" id="CAH1251650.1"/>
    </source>
</evidence>
<dbReference type="GO" id="GO:0003779">
    <property type="term" value="F:actin binding"/>
    <property type="evidence" value="ECO:0007669"/>
    <property type="project" value="InterPro"/>
</dbReference>
<dbReference type="PANTHER" id="PTHR19981:SF1">
    <property type="entry name" value="RHEA, ISOFORM B"/>
    <property type="match status" value="1"/>
</dbReference>
<dbReference type="Gene3D" id="1.20.1420.10">
    <property type="entry name" value="Talin, central domain"/>
    <property type="match status" value="1"/>
</dbReference>
<dbReference type="Proteomes" id="UP000838412">
    <property type="component" value="Chromosome 19"/>
</dbReference>
<feature type="domain" description="Talin-1/2 VBS2" evidence="2">
    <location>
        <begin position="59"/>
        <end position="171"/>
    </location>
</feature>
<accession>A0A8J9ZDI2</accession>
<sequence>MGSLTDHNSTQISMQKNRQGYAEKVPTIVLSSYTNGVDNVSHTNTYKAGESQMSHQTQQYNEARESIIQTANLVFSSFSDLPKMVQNAKLLGEAAAILIRLINTKAGEAKDEDVRREMVAQAKKLAAVTQDMVTAIKTTVANPDDESQREMFRTAVDELISASNLATSNVIECTMKLTGTMKTYGADIRQIKYEMPAIQVGQVKYKTSEAQAAGAGNAKYQLSGMQSNVQQANIAQLPTVQVAQVHYQGAESQSSGGQVKYQLPAMQSGVQQSNIGQQVQFAQVQYQGTNAQQGGGQVKYQLQGVQSGVAQGNVVQGLPTVQVAQVQYSGAGQQPGSGQVTYQLAGATQGNIAQPNVAQRNVSQVKYQLPADQMRSDVRYVTMDGGQFAAMDSKHSTLDSRNATLGSNLSGQILILDSRYNTLDSSQYVSANSRGSTLDSTVTSSTMESFNESSVSTRADYSTRTDYSVKTNYVDESQVKYNYGVKKGLKGTALVNMNALSQDRKRKHDGDLEQEVRFVEEKKTIYEWGIDRGMSGKAIVNLDALSKRKKRMVRRKKFVEGYEEYEEYSDEYSDGDLEIDDDLDEKRRLARLRMEEPFIKRTTIIVEDNGEELDMEDVSPNFEAFFRNMKRGEPRDDVMKELEDAVDLSDIIQIDNLTPENLNEGLTEAEERKLSPENIPPDFSAFFATYIATYGWPSDPEVLGPGAKPIEELIDAQNLLKPDDPDRDGAESVLSEAEGGACGPDLLGGGGGPTKMFVLPDYDSYFRQAKAKPRGKFVQCDLGDDTSDGTRKIAVGFMIPYRRIVLACAPADQPRKKAQAQLVRVLKTFQSVAVKTIRAVLSTRTRVVYKRTYRRRRGGGGGESEKKSQAELQQDELMKKFREAKLKVKGREAESYGQAEGKLLESKASLASDAAEAKAAFLRFASVGIKGQGGGDGDDDASWSKTEVVVSRQSCAELAGLLMQFQQAYQDVLDASMILGKHTTVVWHQKCVVKTTKFFSFSATTVIKGARLFTSSSNISETKSNLALAAQDLTTSIDEMMGVCHERFPDENAVDAGNSVEPDKLLELLKAVTSHAPNSDVAEIKEFKELAAIMAESRGDTRMGKAVQARMELLATYLQNNPDYSGFDFAEYKKRILGF</sequence>
<gene>
    <name evidence="3" type="primary">TLN1</name>
    <name evidence="3" type="ORF">BLAG_LOCUS11974</name>
</gene>
<dbReference type="SUPFAM" id="SSF109885">
    <property type="entry name" value="I/LWEQ domain"/>
    <property type="match status" value="1"/>
</dbReference>
<evidence type="ECO:0000256" key="1">
    <source>
        <dbReference type="SAM" id="MobiDB-lite"/>
    </source>
</evidence>
<dbReference type="PANTHER" id="PTHR19981">
    <property type="entry name" value="TALIN"/>
    <property type="match status" value="1"/>
</dbReference>
<dbReference type="InterPro" id="IPR057346">
    <property type="entry name" value="Talin1/2_VBS2"/>
</dbReference>
<dbReference type="GO" id="GO:0098609">
    <property type="term" value="P:cell-cell adhesion"/>
    <property type="evidence" value="ECO:0007669"/>
    <property type="project" value="TreeGrafter"/>
</dbReference>
<evidence type="ECO:0000259" key="2">
    <source>
        <dbReference type="Pfam" id="PF25177"/>
    </source>
</evidence>
<dbReference type="OrthoDB" id="10032783at2759"/>